<protein>
    <recommendedName>
        <fullName evidence="2">PBP domain-containing protein</fullName>
    </recommendedName>
</protein>
<proteinExistence type="predicted"/>
<feature type="domain" description="PBP" evidence="2">
    <location>
        <begin position="37"/>
        <end position="279"/>
    </location>
</feature>
<evidence type="ECO:0000256" key="1">
    <source>
        <dbReference type="ARBA" id="ARBA00022729"/>
    </source>
</evidence>
<sequence>MKPWISTGLLILMTILGGCEPARSDVTLPLTDPLEIKGNLRVAGSATVVPLIRRMYKRFILEGYRGVMNIRGVGTGRGFKLFCQDGQLDIVLASRPIKGHEMLACEDRGRTPVEFVIGVDMLTIVANIENDFFRGVNLADLKTVFTANRWSEVNEEWPDDPIERYVPEPGHGSFDFFVNAIFDGDADELLIAANTVKERDPESIAQSVGSGLNRIGVVGYAFYKKYEENLTTIAVDLVKPSRLAAERGDYPLTRALFVYSDSARIRDKEQVRAFLSFLLNYVSEEIEKVGYFKASQDILDNSKLVFLDAMGIEP</sequence>
<keyword evidence="1" id="KW-0732">Signal</keyword>
<dbReference type="AlphaFoldDB" id="W4MEX6"/>
<reference evidence="3 4" key="1">
    <citation type="journal article" date="2014" name="Nature">
        <title>An environmental bacterial taxon with a large and distinct metabolic repertoire.</title>
        <authorList>
            <person name="Wilson M.C."/>
            <person name="Mori T."/>
            <person name="Ruckert C."/>
            <person name="Uria A.R."/>
            <person name="Helf M.J."/>
            <person name="Takada K."/>
            <person name="Gernert C."/>
            <person name="Steffens U.A."/>
            <person name="Heycke N."/>
            <person name="Schmitt S."/>
            <person name="Rinke C."/>
            <person name="Helfrich E.J."/>
            <person name="Brachmann A.O."/>
            <person name="Gurgui C."/>
            <person name="Wakimoto T."/>
            <person name="Kracht M."/>
            <person name="Crusemann M."/>
            <person name="Hentschel U."/>
            <person name="Abe I."/>
            <person name="Matsunaga S."/>
            <person name="Kalinowski J."/>
            <person name="Takeyama H."/>
            <person name="Piel J."/>
        </authorList>
    </citation>
    <scope>NUCLEOTIDE SEQUENCE [LARGE SCALE GENOMIC DNA]</scope>
    <source>
        <strain evidence="4">TSY2</strain>
    </source>
</reference>
<dbReference type="EMBL" id="AZHX01000212">
    <property type="protein sequence ID" value="ETX08476.1"/>
    <property type="molecule type" value="Genomic_DNA"/>
</dbReference>
<dbReference type="HOGENOM" id="CLU_026228_1_1_7"/>
<dbReference type="SUPFAM" id="SSF53850">
    <property type="entry name" value="Periplasmic binding protein-like II"/>
    <property type="match status" value="1"/>
</dbReference>
<comment type="caution">
    <text evidence="3">The sequence shown here is derived from an EMBL/GenBank/DDBJ whole genome shotgun (WGS) entry which is preliminary data.</text>
</comment>
<dbReference type="PANTHER" id="PTHR30570">
    <property type="entry name" value="PERIPLASMIC PHOSPHATE BINDING COMPONENT OF PHOSPHATE ABC TRANSPORTER"/>
    <property type="match status" value="1"/>
</dbReference>
<dbReference type="Proteomes" id="UP000019140">
    <property type="component" value="Unassembled WGS sequence"/>
</dbReference>
<name>W4MEX6_9BACT</name>
<evidence type="ECO:0000259" key="2">
    <source>
        <dbReference type="Pfam" id="PF12849"/>
    </source>
</evidence>
<organism evidence="3 4">
    <name type="scientific">Candidatus Entotheonella gemina</name>
    <dbReference type="NCBI Taxonomy" id="1429439"/>
    <lineage>
        <taxon>Bacteria</taxon>
        <taxon>Pseudomonadati</taxon>
        <taxon>Nitrospinota/Tectimicrobiota group</taxon>
        <taxon>Candidatus Tectimicrobiota</taxon>
        <taxon>Candidatus Entotheonellia</taxon>
        <taxon>Candidatus Entotheonellales</taxon>
        <taxon>Candidatus Entotheonellaceae</taxon>
        <taxon>Candidatus Entotheonella</taxon>
    </lineage>
</organism>
<accession>W4MEX6</accession>
<dbReference type="PROSITE" id="PS51257">
    <property type="entry name" value="PROKAR_LIPOPROTEIN"/>
    <property type="match status" value="1"/>
</dbReference>
<dbReference type="InterPro" id="IPR024370">
    <property type="entry name" value="PBP_domain"/>
</dbReference>
<evidence type="ECO:0000313" key="4">
    <source>
        <dbReference type="Proteomes" id="UP000019140"/>
    </source>
</evidence>
<gene>
    <name evidence="3" type="ORF">ETSY2_05180</name>
</gene>
<dbReference type="InterPro" id="IPR050811">
    <property type="entry name" value="Phosphate_ABC_transporter"/>
</dbReference>
<dbReference type="PANTHER" id="PTHR30570:SF1">
    <property type="entry name" value="PHOSPHATE-BINDING PROTEIN PSTS"/>
    <property type="match status" value="1"/>
</dbReference>
<keyword evidence="4" id="KW-1185">Reference proteome</keyword>
<evidence type="ECO:0000313" key="3">
    <source>
        <dbReference type="EMBL" id="ETX08476.1"/>
    </source>
</evidence>
<dbReference type="Gene3D" id="3.40.190.10">
    <property type="entry name" value="Periplasmic binding protein-like II"/>
    <property type="match status" value="2"/>
</dbReference>
<dbReference type="Pfam" id="PF12849">
    <property type="entry name" value="PBP_like_2"/>
    <property type="match status" value="1"/>
</dbReference>